<protein>
    <submittedName>
        <fullName evidence="1">Uncharacterized protein</fullName>
    </submittedName>
</protein>
<name>X1DC12_9ZZZZ</name>
<proteinExistence type="predicted"/>
<gene>
    <name evidence="1" type="ORF">S01H4_55451</name>
</gene>
<dbReference type="EMBL" id="BART01032006">
    <property type="protein sequence ID" value="GAH18326.1"/>
    <property type="molecule type" value="Genomic_DNA"/>
</dbReference>
<feature type="non-terminal residue" evidence="1">
    <location>
        <position position="40"/>
    </location>
</feature>
<accession>X1DC12</accession>
<dbReference type="AlphaFoldDB" id="X1DC12"/>
<evidence type="ECO:0000313" key="1">
    <source>
        <dbReference type="EMBL" id="GAH18326.1"/>
    </source>
</evidence>
<comment type="caution">
    <text evidence="1">The sequence shown here is derived from an EMBL/GenBank/DDBJ whole genome shotgun (WGS) entry which is preliminary data.</text>
</comment>
<reference evidence="1" key="1">
    <citation type="journal article" date="2014" name="Front. Microbiol.">
        <title>High frequency of phylogenetically diverse reductive dehalogenase-homologous genes in deep subseafloor sedimentary metagenomes.</title>
        <authorList>
            <person name="Kawai M."/>
            <person name="Futagami T."/>
            <person name="Toyoda A."/>
            <person name="Takaki Y."/>
            <person name="Nishi S."/>
            <person name="Hori S."/>
            <person name="Arai W."/>
            <person name="Tsubouchi T."/>
            <person name="Morono Y."/>
            <person name="Uchiyama I."/>
            <person name="Ito T."/>
            <person name="Fujiyama A."/>
            <person name="Inagaki F."/>
            <person name="Takami H."/>
        </authorList>
    </citation>
    <scope>NUCLEOTIDE SEQUENCE</scope>
    <source>
        <strain evidence="1">Expedition CK06-06</strain>
    </source>
</reference>
<sequence length="40" mass="4597">MIKTKKNFATNIELIIKKIIPIKKANGKRMKKIRLSSGKN</sequence>
<organism evidence="1">
    <name type="scientific">marine sediment metagenome</name>
    <dbReference type="NCBI Taxonomy" id="412755"/>
    <lineage>
        <taxon>unclassified sequences</taxon>
        <taxon>metagenomes</taxon>
        <taxon>ecological metagenomes</taxon>
    </lineage>
</organism>